<evidence type="ECO:0000313" key="2">
    <source>
        <dbReference type="EMBL" id="EHO43253.1"/>
    </source>
</evidence>
<dbReference type="AlphaFoldDB" id="H1XNL5"/>
<keyword evidence="3" id="KW-1185">Reference proteome</keyword>
<dbReference type="InParanoid" id="H1XNL5"/>
<dbReference type="InterPro" id="IPR036249">
    <property type="entry name" value="Thioredoxin-like_sf"/>
</dbReference>
<proteinExistence type="predicted"/>
<dbReference type="STRING" id="880073.Cabys_2601"/>
<dbReference type="Pfam" id="PF14595">
    <property type="entry name" value="Thioredoxin_9"/>
    <property type="match status" value="1"/>
</dbReference>
<name>H1XNL5_CALAY</name>
<dbReference type="PaxDb" id="880073-Calab_3655"/>
<dbReference type="OrthoDB" id="6398367at2"/>
<sequence length="176" mass="20402" precursor="true">MNLLKHSSVVVLLLAILASCAIFSEQRPLKSKKVIRDGREMLYGKISLEQLFYDYPDWKTEYASYVPQNEIIAKLKQIEPRGRVLIFLGTWCPDSEREVPRFFKILDAAGLSSKLPVEMWAVDRKKSLPNELPQKYHIEYVPTFIFEINNREIGRIIESPEALYLEEDVLNILSGK</sequence>
<dbReference type="HOGENOM" id="CLU_121365_1_0_0"/>
<dbReference type="KEGG" id="caby:Cabys_2601"/>
<reference evidence="2 3" key="1">
    <citation type="submission" date="2011-09" db="EMBL/GenBank/DDBJ databases">
        <title>The permanent draft genome of Caldithrix abyssi DSM 13497.</title>
        <authorList>
            <consortium name="US DOE Joint Genome Institute (JGI-PGF)"/>
            <person name="Lucas S."/>
            <person name="Han J."/>
            <person name="Lapidus A."/>
            <person name="Bruce D."/>
            <person name="Goodwin L."/>
            <person name="Pitluck S."/>
            <person name="Peters L."/>
            <person name="Kyrpides N."/>
            <person name="Mavromatis K."/>
            <person name="Ivanova N."/>
            <person name="Mikhailova N."/>
            <person name="Chertkov O."/>
            <person name="Detter J.C."/>
            <person name="Tapia R."/>
            <person name="Han C."/>
            <person name="Land M."/>
            <person name="Hauser L."/>
            <person name="Markowitz V."/>
            <person name="Cheng J.-F."/>
            <person name="Hugenholtz P."/>
            <person name="Woyke T."/>
            <person name="Wu D."/>
            <person name="Spring S."/>
            <person name="Brambilla E."/>
            <person name="Klenk H.-P."/>
            <person name="Eisen J.A."/>
        </authorList>
    </citation>
    <scope>NUCLEOTIDE SEQUENCE [LARGE SCALE GENOMIC DNA]</scope>
    <source>
        <strain evidence="2 3">DSM 13497</strain>
    </source>
</reference>
<evidence type="ECO:0000313" key="1">
    <source>
        <dbReference type="EMBL" id="APF19350.1"/>
    </source>
</evidence>
<dbReference type="eggNOG" id="COG0526">
    <property type="taxonomic scope" value="Bacteria"/>
</dbReference>
<dbReference type="EMBL" id="CM001402">
    <property type="protein sequence ID" value="EHO43253.1"/>
    <property type="molecule type" value="Genomic_DNA"/>
</dbReference>
<dbReference type="RefSeq" id="WP_006930818.1">
    <property type="nucleotide sequence ID" value="NZ_CM001402.1"/>
</dbReference>
<dbReference type="Gene3D" id="3.40.30.10">
    <property type="entry name" value="Glutaredoxin"/>
    <property type="match status" value="1"/>
</dbReference>
<dbReference type="Proteomes" id="UP000004671">
    <property type="component" value="Chromosome"/>
</dbReference>
<reference evidence="1 4" key="2">
    <citation type="submission" date="2016-11" db="EMBL/GenBank/DDBJ databases">
        <title>Genomic analysis of Caldithrix abyssi and proposal of a novel bacterial phylum Caldithrichaeota.</title>
        <authorList>
            <person name="Kublanov I."/>
            <person name="Sigalova O."/>
            <person name="Gavrilov S."/>
            <person name="Lebedinsky A."/>
            <person name="Ivanova N."/>
            <person name="Daum C."/>
            <person name="Reddy T."/>
            <person name="Klenk H.P."/>
            <person name="Goker M."/>
            <person name="Reva O."/>
            <person name="Miroshnichenko M."/>
            <person name="Kyprides N."/>
            <person name="Woyke T."/>
            <person name="Gelfand M."/>
        </authorList>
    </citation>
    <scope>NUCLEOTIDE SEQUENCE [LARGE SCALE GENOMIC DNA]</scope>
    <source>
        <strain evidence="1 4">LF13</strain>
    </source>
</reference>
<gene>
    <name evidence="1" type="ORF">Cabys_2601</name>
    <name evidence="2" type="ORF">Calab_3655</name>
</gene>
<organism evidence="2 3">
    <name type="scientific">Caldithrix abyssi DSM 13497</name>
    <dbReference type="NCBI Taxonomy" id="880073"/>
    <lineage>
        <taxon>Bacteria</taxon>
        <taxon>Pseudomonadati</taxon>
        <taxon>Calditrichota</taxon>
        <taxon>Calditrichia</taxon>
        <taxon>Calditrichales</taxon>
        <taxon>Calditrichaceae</taxon>
        <taxon>Caldithrix</taxon>
    </lineage>
</organism>
<dbReference type="PROSITE" id="PS51257">
    <property type="entry name" value="PROKAR_LIPOPROTEIN"/>
    <property type="match status" value="1"/>
</dbReference>
<accession>H1XNL5</accession>
<dbReference type="Proteomes" id="UP000183868">
    <property type="component" value="Chromosome"/>
</dbReference>
<evidence type="ECO:0000313" key="3">
    <source>
        <dbReference type="Proteomes" id="UP000004671"/>
    </source>
</evidence>
<evidence type="ECO:0000313" key="4">
    <source>
        <dbReference type="Proteomes" id="UP000183868"/>
    </source>
</evidence>
<protein>
    <submittedName>
        <fullName evidence="1 2">Thioredoxin</fullName>
    </submittedName>
</protein>
<dbReference type="EMBL" id="CP018099">
    <property type="protein sequence ID" value="APF19350.1"/>
    <property type="molecule type" value="Genomic_DNA"/>
</dbReference>
<dbReference type="SUPFAM" id="SSF52833">
    <property type="entry name" value="Thioredoxin-like"/>
    <property type="match status" value="1"/>
</dbReference>